<dbReference type="SUPFAM" id="SSF48452">
    <property type="entry name" value="TPR-like"/>
    <property type="match status" value="1"/>
</dbReference>
<evidence type="ECO:0000313" key="3">
    <source>
        <dbReference type="Proteomes" id="UP001324380"/>
    </source>
</evidence>
<reference evidence="2 3" key="1">
    <citation type="submission" date="2023-11" db="EMBL/GenBank/DDBJ databases">
        <title>Analysis of the Genomes of Mucilaginibacter gossypii cycad 4 and M. sabulilitoris SNA2: microbes with the potential for plant growth promotion.</title>
        <authorList>
            <person name="Hirsch A.M."/>
            <person name="Humm E."/>
            <person name="Rubbi M."/>
            <person name="Del Vecchio G."/>
            <person name="Ha S.M."/>
            <person name="Pellegrini M."/>
            <person name="Gunsalus R.P."/>
        </authorList>
    </citation>
    <scope>NUCLEOTIDE SEQUENCE [LARGE SCALE GENOMIC DNA]</scope>
    <source>
        <strain evidence="2 3">SNA2</strain>
    </source>
</reference>
<dbReference type="RefSeq" id="WP_321562121.1">
    <property type="nucleotide sequence ID" value="NZ_CP139558.1"/>
</dbReference>
<feature type="repeat" description="TPR" evidence="1">
    <location>
        <begin position="79"/>
        <end position="112"/>
    </location>
</feature>
<name>A0ABZ0TJI4_9SPHI</name>
<organism evidence="2 3">
    <name type="scientific">Mucilaginibacter sabulilitoris</name>
    <dbReference type="NCBI Taxonomy" id="1173583"/>
    <lineage>
        <taxon>Bacteria</taxon>
        <taxon>Pseudomonadati</taxon>
        <taxon>Bacteroidota</taxon>
        <taxon>Sphingobacteriia</taxon>
        <taxon>Sphingobacteriales</taxon>
        <taxon>Sphingobacteriaceae</taxon>
        <taxon>Mucilaginibacter</taxon>
    </lineage>
</organism>
<dbReference type="InterPro" id="IPR019734">
    <property type="entry name" value="TPR_rpt"/>
</dbReference>
<proteinExistence type="predicted"/>
<evidence type="ECO:0000313" key="2">
    <source>
        <dbReference type="EMBL" id="WPU92964.1"/>
    </source>
</evidence>
<keyword evidence="3" id="KW-1185">Reference proteome</keyword>
<dbReference type="SMART" id="SM00028">
    <property type="entry name" value="TPR"/>
    <property type="match status" value="3"/>
</dbReference>
<evidence type="ECO:0008006" key="4">
    <source>
        <dbReference type="Google" id="ProtNLM"/>
    </source>
</evidence>
<keyword evidence="1" id="KW-0802">TPR repeat</keyword>
<dbReference type="PANTHER" id="PTHR45588:SF1">
    <property type="entry name" value="WW DOMAIN-CONTAINING PROTEIN"/>
    <property type="match status" value="1"/>
</dbReference>
<evidence type="ECO:0000256" key="1">
    <source>
        <dbReference type="PROSITE-ProRule" id="PRU00339"/>
    </source>
</evidence>
<dbReference type="PANTHER" id="PTHR45588">
    <property type="entry name" value="TPR DOMAIN-CONTAINING PROTEIN"/>
    <property type="match status" value="1"/>
</dbReference>
<dbReference type="Gene3D" id="1.25.40.10">
    <property type="entry name" value="Tetratricopeptide repeat domain"/>
    <property type="match status" value="2"/>
</dbReference>
<sequence>MKKVSLFLALSVVLLGTYLFAFQIKKLPGKNEIRRTRSVICGSFSAVDDGITTANGKFIVKLPGWGHYSYHISTRNDSAQFYFDQGLTMYYSYHLKEAFASFKEAARFDPSSPMTYWGQALSMGPYYNAANLYVVPKGLPAVLKQLNATANHATEKEKGLIRVMNLRYPSTNEQTTNDNMGYANGMKQLISTYPNDPDIKILYIDAMMLMHAWDFWTTEELPKEWTPELVDLCKGVLKANPDHPGALHYYIHLTEASRNPEVALANAEALKRNFPGVGHMVHMASHVYQRNGLYFQGVDANTKADKSVLIYYSIAKNVPLAKSIPHLFAVETYCALSGGMYEKGMDAALRCRNSVSPASEDNYSQYLYMMPVLTMVRLGKWHEILKDNNAPDPGWTYAQVLNSFAKGLAFLYTGKRDSANRQLELLRNKINDPVLKIRRIPFNTSLEGATIAENILDGAILLDRNKYDDGIACLKKAIKVEDHMIYAEPAEWPIPARQFLGAYLLKNGDITLAEQVYKEDLVHNPGNGWSLLGLYQSLKAQNRKEKLNYYKSGFLRSFSHADVVPVGSVFMN</sequence>
<dbReference type="EMBL" id="CP139558">
    <property type="protein sequence ID" value="WPU92964.1"/>
    <property type="molecule type" value="Genomic_DNA"/>
</dbReference>
<gene>
    <name evidence="2" type="ORF">SNE25_26935</name>
</gene>
<dbReference type="InterPro" id="IPR011990">
    <property type="entry name" value="TPR-like_helical_dom_sf"/>
</dbReference>
<dbReference type="Proteomes" id="UP001324380">
    <property type="component" value="Chromosome"/>
</dbReference>
<protein>
    <recommendedName>
        <fullName evidence="4">Tetratricopeptide repeat protein</fullName>
    </recommendedName>
</protein>
<accession>A0ABZ0TJI4</accession>
<dbReference type="PROSITE" id="PS50005">
    <property type="entry name" value="TPR"/>
    <property type="match status" value="1"/>
</dbReference>